<accession>A0A068SAK3</accession>
<gene>
    <name evidence="1" type="ORF">LCOR_10204.1</name>
</gene>
<reference evidence="1" key="1">
    <citation type="submission" date="2013-08" db="EMBL/GenBank/DDBJ databases">
        <title>Gene expansion shapes genome architecture in the human pathogen Lichtheimia corymbifera: an evolutionary genomics analysis in the ancient terrestrial Mucorales (Mucoromycotina).</title>
        <authorList>
            <person name="Schwartze V.U."/>
            <person name="Winter S."/>
            <person name="Shelest E."/>
            <person name="Marcet-Houben M."/>
            <person name="Horn F."/>
            <person name="Wehner S."/>
            <person name="Hoffmann K."/>
            <person name="Riege K."/>
            <person name="Sammeth M."/>
            <person name="Nowrousian M."/>
            <person name="Valiante V."/>
            <person name="Linde J."/>
            <person name="Jacobsen I.D."/>
            <person name="Marz M."/>
            <person name="Brakhage A.A."/>
            <person name="Gabaldon T."/>
            <person name="Bocker S."/>
            <person name="Voigt K."/>
        </authorList>
    </citation>
    <scope>NUCLEOTIDE SEQUENCE [LARGE SCALE GENOMIC DNA]</scope>
    <source>
        <strain evidence="1">FSU 9682</strain>
    </source>
</reference>
<name>A0A068SAK3_9FUNG</name>
<dbReference type="EMBL" id="CBTN010000069">
    <property type="protein sequence ID" value="CDH59388.1"/>
    <property type="molecule type" value="Genomic_DNA"/>
</dbReference>
<dbReference type="Proteomes" id="UP000027586">
    <property type="component" value="Unassembled WGS sequence"/>
</dbReference>
<evidence type="ECO:0000313" key="1">
    <source>
        <dbReference type="EMBL" id="CDH59388.1"/>
    </source>
</evidence>
<dbReference type="AlphaFoldDB" id="A0A068SAK3"/>
<evidence type="ECO:0000313" key="2">
    <source>
        <dbReference type="Proteomes" id="UP000027586"/>
    </source>
</evidence>
<organism evidence="1 2">
    <name type="scientific">Lichtheimia corymbifera JMRC:FSU:9682</name>
    <dbReference type="NCBI Taxonomy" id="1263082"/>
    <lineage>
        <taxon>Eukaryota</taxon>
        <taxon>Fungi</taxon>
        <taxon>Fungi incertae sedis</taxon>
        <taxon>Mucoromycota</taxon>
        <taxon>Mucoromycotina</taxon>
        <taxon>Mucoromycetes</taxon>
        <taxon>Mucorales</taxon>
        <taxon>Lichtheimiaceae</taxon>
        <taxon>Lichtheimia</taxon>
    </lineage>
</organism>
<comment type="caution">
    <text evidence="1">The sequence shown here is derived from an EMBL/GenBank/DDBJ whole genome shotgun (WGS) entry which is preliminary data.</text>
</comment>
<sequence>MAGADTITPHVLFDTTHPPTLFYNTHCAQCQLQQLPLASSPVGRFESWIGAIEVLFLRFSIYLPVSWIPSLFTKNE</sequence>
<keyword evidence="2" id="KW-1185">Reference proteome</keyword>
<dbReference type="VEuPathDB" id="FungiDB:LCOR_10204.1"/>
<protein>
    <submittedName>
        <fullName evidence="1">Uncharacterized protein</fullName>
    </submittedName>
</protein>
<proteinExistence type="predicted"/>